<dbReference type="Gene3D" id="1.10.630.10">
    <property type="entry name" value="Cytochrome P450"/>
    <property type="match status" value="1"/>
</dbReference>
<protein>
    <recommendedName>
        <fullName evidence="12">Cytochrome P450</fullName>
    </recommendedName>
</protein>
<comment type="caution">
    <text evidence="10">The sequence shown here is derived from an EMBL/GenBank/DDBJ whole genome shotgun (WGS) entry which is preliminary data.</text>
</comment>
<evidence type="ECO:0000313" key="10">
    <source>
        <dbReference type="EMBL" id="GMN69805.1"/>
    </source>
</evidence>
<keyword evidence="9" id="KW-0472">Membrane</keyword>
<dbReference type="PANTHER" id="PTHR47943:SF9">
    <property type="entry name" value="CYTOCHROME P450"/>
    <property type="match status" value="1"/>
</dbReference>
<dbReference type="AlphaFoldDB" id="A0AA88EB98"/>
<keyword evidence="4" id="KW-0349">Heme</keyword>
<sequence>MNTWAIGRDYNVWSENVEEFHPKRFIGFVTVQFVLAQLVHCFSWELPNGMKSNDVDMTEVISMGRANHLVAKPTYRLVV</sequence>
<evidence type="ECO:0008006" key="12">
    <source>
        <dbReference type="Google" id="ProtNLM"/>
    </source>
</evidence>
<dbReference type="InterPro" id="IPR036396">
    <property type="entry name" value="Cyt_P450_sf"/>
</dbReference>
<organism evidence="10 11">
    <name type="scientific">Ficus carica</name>
    <name type="common">Common fig</name>
    <dbReference type="NCBI Taxonomy" id="3494"/>
    <lineage>
        <taxon>Eukaryota</taxon>
        <taxon>Viridiplantae</taxon>
        <taxon>Streptophyta</taxon>
        <taxon>Embryophyta</taxon>
        <taxon>Tracheophyta</taxon>
        <taxon>Spermatophyta</taxon>
        <taxon>Magnoliopsida</taxon>
        <taxon>eudicotyledons</taxon>
        <taxon>Gunneridae</taxon>
        <taxon>Pentapetalae</taxon>
        <taxon>rosids</taxon>
        <taxon>fabids</taxon>
        <taxon>Rosales</taxon>
        <taxon>Moraceae</taxon>
        <taxon>Ficeae</taxon>
        <taxon>Ficus</taxon>
    </lineage>
</organism>
<accession>A0AA88EB98</accession>
<comment type="cofactor">
    <cofactor evidence="1">
        <name>heme</name>
        <dbReference type="ChEBI" id="CHEBI:30413"/>
    </cofactor>
</comment>
<gene>
    <name evidence="10" type="ORF">TIFTF001_038853</name>
</gene>
<evidence type="ECO:0000256" key="7">
    <source>
        <dbReference type="ARBA" id="ARBA00023004"/>
    </source>
</evidence>
<keyword evidence="6" id="KW-0560">Oxidoreductase</keyword>
<comment type="subcellular location">
    <subcellularLocation>
        <location evidence="2">Membrane</location>
    </subcellularLocation>
</comment>
<dbReference type="GO" id="GO:0020037">
    <property type="term" value="F:heme binding"/>
    <property type="evidence" value="ECO:0007669"/>
    <property type="project" value="InterPro"/>
</dbReference>
<keyword evidence="7" id="KW-0408">Iron</keyword>
<evidence type="ECO:0000256" key="3">
    <source>
        <dbReference type="ARBA" id="ARBA00010617"/>
    </source>
</evidence>
<dbReference type="EMBL" id="BTGU01000942">
    <property type="protein sequence ID" value="GMN69805.1"/>
    <property type="molecule type" value="Genomic_DNA"/>
</dbReference>
<dbReference type="GO" id="GO:0016705">
    <property type="term" value="F:oxidoreductase activity, acting on paired donors, with incorporation or reduction of molecular oxygen"/>
    <property type="evidence" value="ECO:0007669"/>
    <property type="project" value="InterPro"/>
</dbReference>
<dbReference type="GO" id="GO:0004497">
    <property type="term" value="F:monooxygenase activity"/>
    <property type="evidence" value="ECO:0007669"/>
    <property type="project" value="UniProtKB-KW"/>
</dbReference>
<keyword evidence="11" id="KW-1185">Reference proteome</keyword>
<keyword evidence="8" id="KW-0503">Monooxygenase</keyword>
<keyword evidence="5" id="KW-0479">Metal-binding</keyword>
<dbReference type="SUPFAM" id="SSF48264">
    <property type="entry name" value="Cytochrome P450"/>
    <property type="match status" value="1"/>
</dbReference>
<evidence type="ECO:0000256" key="4">
    <source>
        <dbReference type="ARBA" id="ARBA00022617"/>
    </source>
</evidence>
<evidence type="ECO:0000313" key="11">
    <source>
        <dbReference type="Proteomes" id="UP001187192"/>
    </source>
</evidence>
<evidence type="ECO:0000256" key="6">
    <source>
        <dbReference type="ARBA" id="ARBA00023002"/>
    </source>
</evidence>
<evidence type="ECO:0000256" key="2">
    <source>
        <dbReference type="ARBA" id="ARBA00004370"/>
    </source>
</evidence>
<evidence type="ECO:0000256" key="9">
    <source>
        <dbReference type="ARBA" id="ARBA00023136"/>
    </source>
</evidence>
<comment type="similarity">
    <text evidence="3">Belongs to the cytochrome P450 family.</text>
</comment>
<evidence type="ECO:0000256" key="1">
    <source>
        <dbReference type="ARBA" id="ARBA00001971"/>
    </source>
</evidence>
<dbReference type="GO" id="GO:0005506">
    <property type="term" value="F:iron ion binding"/>
    <property type="evidence" value="ECO:0007669"/>
    <property type="project" value="InterPro"/>
</dbReference>
<dbReference type="PANTHER" id="PTHR47943">
    <property type="entry name" value="CYTOCHROME P450 93A3-LIKE"/>
    <property type="match status" value="1"/>
</dbReference>
<dbReference type="GO" id="GO:0016020">
    <property type="term" value="C:membrane"/>
    <property type="evidence" value="ECO:0007669"/>
    <property type="project" value="UniProtKB-SubCell"/>
</dbReference>
<evidence type="ECO:0000256" key="5">
    <source>
        <dbReference type="ARBA" id="ARBA00022723"/>
    </source>
</evidence>
<dbReference type="Proteomes" id="UP001187192">
    <property type="component" value="Unassembled WGS sequence"/>
</dbReference>
<name>A0AA88EB98_FICCA</name>
<evidence type="ECO:0000256" key="8">
    <source>
        <dbReference type="ARBA" id="ARBA00023033"/>
    </source>
</evidence>
<reference evidence="10" key="1">
    <citation type="submission" date="2023-07" db="EMBL/GenBank/DDBJ databases">
        <title>draft genome sequence of fig (Ficus carica).</title>
        <authorList>
            <person name="Takahashi T."/>
            <person name="Nishimura K."/>
        </authorList>
    </citation>
    <scope>NUCLEOTIDE SEQUENCE</scope>
</reference>
<proteinExistence type="inferred from homology"/>